<evidence type="ECO:0000313" key="4">
    <source>
        <dbReference type="EMBL" id="KPV52560.1"/>
    </source>
</evidence>
<dbReference type="InterPro" id="IPR006311">
    <property type="entry name" value="TAT_signal"/>
</dbReference>
<dbReference type="PROSITE" id="PS51318">
    <property type="entry name" value="TAT"/>
    <property type="match status" value="1"/>
</dbReference>
<reference evidence="4 5" key="1">
    <citation type="submission" date="2015-09" db="EMBL/GenBank/DDBJ databases">
        <title>Draft genome sequence of Kouleothrix aurantiaca JCM 19913.</title>
        <authorList>
            <person name="Hemp J."/>
        </authorList>
    </citation>
    <scope>NUCLEOTIDE SEQUENCE [LARGE SCALE GENOMIC DNA]</scope>
    <source>
        <strain evidence="4 5">COM-B</strain>
    </source>
</reference>
<dbReference type="PANTHER" id="PTHR30483">
    <property type="entry name" value="LEUCINE-SPECIFIC-BINDING PROTEIN"/>
    <property type="match status" value="1"/>
</dbReference>
<dbReference type="Pfam" id="PF13458">
    <property type="entry name" value="Peripla_BP_6"/>
    <property type="match status" value="1"/>
</dbReference>
<dbReference type="EMBL" id="LJCR01000504">
    <property type="protein sequence ID" value="KPV52560.1"/>
    <property type="molecule type" value="Genomic_DNA"/>
</dbReference>
<comment type="caution">
    <text evidence="4">The sequence shown here is derived from an EMBL/GenBank/DDBJ whole genome shotgun (WGS) entry which is preliminary data.</text>
</comment>
<dbReference type="InterPro" id="IPR028081">
    <property type="entry name" value="Leu-bd"/>
</dbReference>
<dbReference type="Gene3D" id="3.40.50.2300">
    <property type="match status" value="2"/>
</dbReference>
<comment type="similarity">
    <text evidence="1">Belongs to the leucine-binding protein family.</text>
</comment>
<name>A0A0P9D3H9_9CHLR</name>
<dbReference type="CDD" id="cd20014">
    <property type="entry name" value="PBP1_RPA0668_benzoate-like"/>
    <property type="match status" value="1"/>
</dbReference>
<dbReference type="AlphaFoldDB" id="A0A0P9D3H9"/>
<keyword evidence="5" id="KW-1185">Reference proteome</keyword>
<dbReference type="InterPro" id="IPR051010">
    <property type="entry name" value="BCAA_transport"/>
</dbReference>
<protein>
    <recommendedName>
        <fullName evidence="3">Leucine-binding protein domain-containing protein</fullName>
    </recommendedName>
</protein>
<dbReference type="SUPFAM" id="SSF53822">
    <property type="entry name" value="Periplasmic binding protein-like I"/>
    <property type="match status" value="1"/>
</dbReference>
<dbReference type="PANTHER" id="PTHR30483:SF6">
    <property type="entry name" value="PERIPLASMIC BINDING PROTEIN OF ABC TRANSPORTER FOR NATURAL AMINO ACIDS"/>
    <property type="match status" value="1"/>
</dbReference>
<gene>
    <name evidence="4" type="ORF">SE17_14770</name>
</gene>
<dbReference type="InterPro" id="IPR028082">
    <property type="entry name" value="Peripla_BP_I"/>
</dbReference>
<evidence type="ECO:0000256" key="1">
    <source>
        <dbReference type="ARBA" id="ARBA00010062"/>
    </source>
</evidence>
<organism evidence="4 5">
    <name type="scientific">Kouleothrix aurantiaca</name>
    <dbReference type="NCBI Taxonomy" id="186479"/>
    <lineage>
        <taxon>Bacteria</taxon>
        <taxon>Bacillati</taxon>
        <taxon>Chloroflexota</taxon>
        <taxon>Chloroflexia</taxon>
        <taxon>Chloroflexales</taxon>
        <taxon>Roseiflexineae</taxon>
        <taxon>Roseiflexaceae</taxon>
        <taxon>Kouleothrix</taxon>
    </lineage>
</organism>
<feature type="domain" description="Leucine-binding protein" evidence="3">
    <location>
        <begin position="54"/>
        <end position="393"/>
    </location>
</feature>
<evidence type="ECO:0000256" key="2">
    <source>
        <dbReference type="ARBA" id="ARBA00022729"/>
    </source>
</evidence>
<proteinExistence type="inferred from homology"/>
<dbReference type="Proteomes" id="UP000050509">
    <property type="component" value="Unassembled WGS sequence"/>
</dbReference>
<accession>A0A0P9D3H9</accession>
<keyword evidence="2" id="KW-0732">Signal</keyword>
<evidence type="ECO:0000259" key="3">
    <source>
        <dbReference type="Pfam" id="PF13458"/>
    </source>
</evidence>
<evidence type="ECO:0000313" key="5">
    <source>
        <dbReference type="Proteomes" id="UP000050509"/>
    </source>
</evidence>
<sequence>MDDTAGHAHLSRRTFLRTISGAAGLLAAAPLLGASAGAAAHSAPGSTLLTGRALRVGVLLAQPPSYPEIGANFLAGMQLYLAQHGGQAGMRAVELLVRESGVLPDRALTEMRALLEPAQADLLVGMMRSGIASSLHPAMEAQQVPLIVGGAGANLTRQADGRAYIFRNTLGAWRGSWALGNWAARNLGSTALIATSFYDSGYDANYLFELGFEGAGGTVIGTRVSHRPTDRPGHLGALMRAIQQAQPTVVFAGYAGQAATEFVRAYATAGLHGRIPLLGAGFLADERHLQELGEAAVGIRTALPWAPSLDTSANRDFKQAFRASTGRPADAFAVLGYDTAQLIAAASRVTGGDSGALRQALASAAFAGPRGPVAMDSYALDVSTPLYLREVQGTGGHLHNAVVGELFAPPQLDARFQAVRATTKTDWQNAYLCV</sequence>